<dbReference type="OrthoDB" id="5228925at2"/>
<proteinExistence type="predicted"/>
<organism evidence="1 2">
    <name type="scientific">Stackebrandtia albiflava</name>
    <dbReference type="NCBI Taxonomy" id="406432"/>
    <lineage>
        <taxon>Bacteria</taxon>
        <taxon>Bacillati</taxon>
        <taxon>Actinomycetota</taxon>
        <taxon>Actinomycetes</taxon>
        <taxon>Glycomycetales</taxon>
        <taxon>Glycomycetaceae</taxon>
        <taxon>Stackebrandtia</taxon>
    </lineage>
</organism>
<evidence type="ECO:0000313" key="1">
    <source>
        <dbReference type="EMBL" id="TWJ14538.1"/>
    </source>
</evidence>
<keyword evidence="2" id="KW-1185">Reference proteome</keyword>
<dbReference type="RefSeq" id="WP_147131718.1">
    <property type="nucleotide sequence ID" value="NZ_BAABIJ010000001.1"/>
</dbReference>
<protein>
    <submittedName>
        <fullName evidence="1">Uncharacterized protein</fullName>
    </submittedName>
</protein>
<dbReference type="Proteomes" id="UP000321617">
    <property type="component" value="Unassembled WGS sequence"/>
</dbReference>
<reference evidence="1 2" key="1">
    <citation type="journal article" date="2013" name="Stand. Genomic Sci.">
        <title>Genomic Encyclopedia of Type Strains, Phase I: The one thousand microbial genomes (KMG-I) project.</title>
        <authorList>
            <person name="Kyrpides N.C."/>
            <person name="Woyke T."/>
            <person name="Eisen J.A."/>
            <person name="Garrity G."/>
            <person name="Lilburn T.G."/>
            <person name="Beck B.J."/>
            <person name="Whitman W.B."/>
            <person name="Hugenholtz P."/>
            <person name="Klenk H.P."/>
        </authorList>
    </citation>
    <scope>NUCLEOTIDE SEQUENCE [LARGE SCALE GENOMIC DNA]</scope>
    <source>
        <strain evidence="1 2">DSM 45044</strain>
    </source>
</reference>
<sequence length="86" mass="9752">MIHNGIEYFPVTDDADKLARLRELADRPVGSRRLAEFAASELGLTPPGFREGDPLSSIVEVFRPDMDHGVLVWDIHEYRDEELGED</sequence>
<evidence type="ECO:0000313" key="2">
    <source>
        <dbReference type="Proteomes" id="UP000321617"/>
    </source>
</evidence>
<dbReference type="EMBL" id="VLLL01000005">
    <property type="protein sequence ID" value="TWJ14538.1"/>
    <property type="molecule type" value="Genomic_DNA"/>
</dbReference>
<gene>
    <name evidence="1" type="ORF">LX16_0223</name>
</gene>
<name>A0A562V9L9_9ACTN</name>
<dbReference type="AlphaFoldDB" id="A0A562V9L9"/>
<accession>A0A562V9L9</accession>
<comment type="caution">
    <text evidence="1">The sequence shown here is derived from an EMBL/GenBank/DDBJ whole genome shotgun (WGS) entry which is preliminary data.</text>
</comment>